<feature type="domain" description="Zn(2)-C6 fungal-type" evidence="7">
    <location>
        <begin position="9"/>
        <end position="38"/>
    </location>
</feature>
<dbReference type="GO" id="GO:0008270">
    <property type="term" value="F:zinc ion binding"/>
    <property type="evidence" value="ECO:0007669"/>
    <property type="project" value="InterPro"/>
</dbReference>
<evidence type="ECO:0000256" key="6">
    <source>
        <dbReference type="SAM" id="Phobius"/>
    </source>
</evidence>
<keyword evidence="1" id="KW-0805">Transcription regulation</keyword>
<dbReference type="GO" id="GO:0000981">
    <property type="term" value="F:DNA-binding transcription factor activity, RNA polymerase II-specific"/>
    <property type="evidence" value="ECO:0007669"/>
    <property type="project" value="InterPro"/>
</dbReference>
<sequence length="467" mass="52065">MPGVPSGRGCNACRKQKKKCDEAKPACSRCLRRGFECVGAGEQRYKFKEEYGTNIGRKRAPPPRPKQELQKGQGQVVFVAPSNAVTLLAQALVATIRPATDLRYNLMWAYGDYLTLVPAHLGFNEALDAAVDALVTTHATFSSRKEVTVASLMKYSRALSALRGCLDNPRKAGTSETLCAVSLLLLVQNMLGPLNQQFTGHAEGAVKILKARKSCAPRDEFERALLLSLRGPVLFEGLVNPNIQLTADEWKDMVENELDSTAPEGLILRCLSRVPDILRRARNNPNGQAGILSLQTEMKALYSTVREVCDQFRDRLLEIETPGGSNGHTLTPGMFHAHYQRMYGLVVTIALYMNYMLIALGTNDRHLKPDGTFLATEMLNIAENAIIYRPFGSGYVPLGLMAGWVAIDNKPLRTLIERSIADYQQDFNHRVLNPTKLESQLRQLHPLIPDYSRDWSQPIEHEMYEPL</sequence>
<dbReference type="Proteomes" id="UP000034947">
    <property type="component" value="Unassembled WGS sequence"/>
</dbReference>
<protein>
    <recommendedName>
        <fullName evidence="7">Zn(2)-C6 fungal-type domain-containing protein</fullName>
    </recommendedName>
</protein>
<evidence type="ECO:0000259" key="7">
    <source>
        <dbReference type="PROSITE" id="PS50048"/>
    </source>
</evidence>
<dbReference type="OrthoDB" id="4314040at2759"/>
<dbReference type="SMART" id="SM00066">
    <property type="entry name" value="GAL4"/>
    <property type="match status" value="1"/>
</dbReference>
<keyword evidence="2" id="KW-0238">DNA-binding</keyword>
<keyword evidence="3" id="KW-0804">Transcription</keyword>
<comment type="caution">
    <text evidence="8">The sequence shown here is derived from an EMBL/GenBank/DDBJ whole genome shotgun (WGS) entry which is preliminary data.</text>
</comment>
<evidence type="ECO:0000256" key="3">
    <source>
        <dbReference type="ARBA" id="ARBA00023163"/>
    </source>
</evidence>
<feature type="transmembrane region" description="Helical" evidence="6">
    <location>
        <begin position="342"/>
        <end position="360"/>
    </location>
</feature>
<gene>
    <name evidence="8" type="ORF">AOCH_001988</name>
</gene>
<proteinExistence type="predicted"/>
<dbReference type="InterPro" id="IPR053178">
    <property type="entry name" value="Osmoadaptation_assoc"/>
</dbReference>
<keyword evidence="9" id="KW-1185">Reference proteome</keyword>
<feature type="region of interest" description="Disordered" evidence="5">
    <location>
        <begin position="53"/>
        <end position="72"/>
    </location>
</feature>
<keyword evidence="6" id="KW-1133">Transmembrane helix</keyword>
<dbReference type="Gene3D" id="4.10.240.10">
    <property type="entry name" value="Zn(2)-C6 fungal-type DNA-binding domain"/>
    <property type="match status" value="1"/>
</dbReference>
<dbReference type="PANTHER" id="PTHR38111">
    <property type="entry name" value="ZN(2)-C6 FUNGAL-TYPE DOMAIN-CONTAINING PROTEIN-RELATED"/>
    <property type="match status" value="1"/>
</dbReference>
<dbReference type="VEuPathDB" id="FungiDB:P175DRAFT_0501922"/>
<dbReference type="PROSITE" id="PS50048">
    <property type="entry name" value="ZN2_CY6_FUNGAL_2"/>
    <property type="match status" value="1"/>
</dbReference>
<evidence type="ECO:0000313" key="9">
    <source>
        <dbReference type="Proteomes" id="UP000034947"/>
    </source>
</evidence>
<dbReference type="PROSITE" id="PS00463">
    <property type="entry name" value="ZN2_CY6_FUNGAL_1"/>
    <property type="match status" value="1"/>
</dbReference>
<name>A0A0F8XF93_9EURO</name>
<organism evidence="8 9">
    <name type="scientific">Aspergillus ochraceoroseus</name>
    <dbReference type="NCBI Taxonomy" id="138278"/>
    <lineage>
        <taxon>Eukaryota</taxon>
        <taxon>Fungi</taxon>
        <taxon>Dikarya</taxon>
        <taxon>Ascomycota</taxon>
        <taxon>Pezizomycotina</taxon>
        <taxon>Eurotiomycetes</taxon>
        <taxon>Eurotiomycetidae</taxon>
        <taxon>Eurotiales</taxon>
        <taxon>Aspergillaceae</taxon>
        <taxon>Aspergillus</taxon>
        <taxon>Aspergillus subgen. Nidulantes</taxon>
    </lineage>
</organism>
<keyword evidence="4" id="KW-0539">Nucleus</keyword>
<dbReference type="InterPro" id="IPR001138">
    <property type="entry name" value="Zn2Cys6_DnaBD"/>
</dbReference>
<dbReference type="Pfam" id="PF00172">
    <property type="entry name" value="Zn_clus"/>
    <property type="match status" value="1"/>
</dbReference>
<dbReference type="EMBL" id="JYKN01000956">
    <property type="protein sequence ID" value="KKK22252.1"/>
    <property type="molecule type" value="Genomic_DNA"/>
</dbReference>
<accession>A0A0F8XF93</accession>
<reference evidence="8 9" key="1">
    <citation type="submission" date="2015-02" db="EMBL/GenBank/DDBJ databases">
        <title>Draft Genome Sequences of Two Closely-Related Aflatoxigenic Aspergillus Species Obtained from the Cote d'Ivoire.</title>
        <authorList>
            <person name="Moore G.G."/>
            <person name="Beltz S.B."/>
            <person name="Mack B.M."/>
        </authorList>
    </citation>
    <scope>NUCLEOTIDE SEQUENCE [LARGE SCALE GENOMIC DNA]</scope>
    <source>
        <strain evidence="8 9">SRRC1432</strain>
    </source>
</reference>
<evidence type="ECO:0000313" key="8">
    <source>
        <dbReference type="EMBL" id="KKK22252.1"/>
    </source>
</evidence>
<dbReference type="AlphaFoldDB" id="A0A0F8XF93"/>
<keyword evidence="6" id="KW-0472">Membrane</keyword>
<evidence type="ECO:0000256" key="2">
    <source>
        <dbReference type="ARBA" id="ARBA00023125"/>
    </source>
</evidence>
<dbReference type="InterPro" id="IPR036864">
    <property type="entry name" value="Zn2-C6_fun-type_DNA-bd_sf"/>
</dbReference>
<evidence type="ECO:0000256" key="1">
    <source>
        <dbReference type="ARBA" id="ARBA00023015"/>
    </source>
</evidence>
<keyword evidence="6" id="KW-0812">Transmembrane</keyword>
<evidence type="ECO:0000256" key="5">
    <source>
        <dbReference type="SAM" id="MobiDB-lite"/>
    </source>
</evidence>
<dbReference type="SUPFAM" id="SSF57701">
    <property type="entry name" value="Zn2/Cys6 DNA-binding domain"/>
    <property type="match status" value="1"/>
</dbReference>
<dbReference type="PANTHER" id="PTHR38111:SF11">
    <property type="entry name" value="TRANSCRIPTION FACTOR DOMAIN-CONTAINING PROTEIN-RELATED"/>
    <property type="match status" value="1"/>
</dbReference>
<dbReference type="CDD" id="cd00067">
    <property type="entry name" value="GAL4"/>
    <property type="match status" value="1"/>
</dbReference>
<evidence type="ECO:0000256" key="4">
    <source>
        <dbReference type="ARBA" id="ARBA00023242"/>
    </source>
</evidence>
<dbReference type="GO" id="GO:0003677">
    <property type="term" value="F:DNA binding"/>
    <property type="evidence" value="ECO:0007669"/>
    <property type="project" value="UniProtKB-KW"/>
</dbReference>